<dbReference type="OrthoDB" id="6094519at2759"/>
<protein>
    <submittedName>
        <fullName evidence="2">Uncharacterized protein</fullName>
    </submittedName>
</protein>
<feature type="transmembrane region" description="Helical" evidence="1">
    <location>
        <begin position="12"/>
        <end position="36"/>
    </location>
</feature>
<reference evidence="2" key="1">
    <citation type="submission" date="2021-04" db="EMBL/GenBank/DDBJ databases">
        <authorList>
            <consortium name="Molecular Ecology Group"/>
        </authorList>
    </citation>
    <scope>NUCLEOTIDE SEQUENCE</scope>
</reference>
<dbReference type="Gene3D" id="1.20.140.150">
    <property type="match status" value="1"/>
</dbReference>
<evidence type="ECO:0000313" key="3">
    <source>
        <dbReference type="Proteomes" id="UP000678393"/>
    </source>
</evidence>
<keyword evidence="1" id="KW-1133">Transmembrane helix</keyword>
<dbReference type="Proteomes" id="UP000678393">
    <property type="component" value="Unassembled WGS sequence"/>
</dbReference>
<feature type="transmembrane region" description="Helical" evidence="1">
    <location>
        <begin position="88"/>
        <end position="110"/>
    </location>
</feature>
<feature type="transmembrane region" description="Helical" evidence="1">
    <location>
        <begin position="146"/>
        <end position="171"/>
    </location>
</feature>
<keyword evidence="1" id="KW-0812">Transmembrane</keyword>
<accession>A0A8S4A0N8</accession>
<keyword evidence="1" id="KW-0472">Membrane</keyword>
<evidence type="ECO:0000256" key="1">
    <source>
        <dbReference type="SAM" id="Phobius"/>
    </source>
</evidence>
<feature type="transmembrane region" description="Helical" evidence="1">
    <location>
        <begin position="117"/>
        <end position="140"/>
    </location>
</feature>
<evidence type="ECO:0000313" key="2">
    <source>
        <dbReference type="EMBL" id="CAG5132536.1"/>
    </source>
</evidence>
<dbReference type="AlphaFoldDB" id="A0A8S4A0N8"/>
<organism evidence="2 3">
    <name type="scientific">Candidula unifasciata</name>
    <dbReference type="NCBI Taxonomy" id="100452"/>
    <lineage>
        <taxon>Eukaryota</taxon>
        <taxon>Metazoa</taxon>
        <taxon>Spiralia</taxon>
        <taxon>Lophotrochozoa</taxon>
        <taxon>Mollusca</taxon>
        <taxon>Gastropoda</taxon>
        <taxon>Heterobranchia</taxon>
        <taxon>Euthyneura</taxon>
        <taxon>Panpulmonata</taxon>
        <taxon>Eupulmonata</taxon>
        <taxon>Stylommatophora</taxon>
        <taxon>Helicina</taxon>
        <taxon>Helicoidea</taxon>
        <taxon>Geomitridae</taxon>
        <taxon>Candidula</taxon>
    </lineage>
</organism>
<name>A0A8S4A0N8_9EUPU</name>
<comment type="caution">
    <text evidence="2">The sequence shown here is derived from an EMBL/GenBank/DDBJ whole genome shotgun (WGS) entry which is preliminary data.</text>
</comment>
<gene>
    <name evidence="2" type="ORF">CUNI_LOCUS18094</name>
</gene>
<dbReference type="EMBL" id="CAJHNH020005457">
    <property type="protein sequence ID" value="CAG5132536.1"/>
    <property type="molecule type" value="Genomic_DNA"/>
</dbReference>
<proteinExistence type="predicted"/>
<sequence length="224" mass="24854">MPGVLGAASIPFIACVTLLMAMILQVLSFAAPFWAYDNNGDFGLWRKYLCLAANGGSPNNDLGCYKQDHPWYIGDWLDAVRAMESLAIIFWAIPLVIIPVYIYVALGLYYRCLLGTMTALTLLGAICNLIGFLVYAAQIAKNDTWFAGWCFILCIIADAFGFLSFVILVIATCKKPEFTLDQYYTSGYFIHPERDELYIIGNMEPVKDASIYNGGHVNPVLVAE</sequence>
<keyword evidence="3" id="KW-1185">Reference proteome</keyword>